<dbReference type="AlphaFoldDB" id="A0A9N9R691"/>
<reference evidence="2" key="1">
    <citation type="submission" date="2021-12" db="EMBL/GenBank/DDBJ databases">
        <authorList>
            <person name="King R."/>
        </authorList>
    </citation>
    <scope>NUCLEOTIDE SEQUENCE</scope>
</reference>
<proteinExistence type="predicted"/>
<feature type="transmembrane region" description="Helical" evidence="1">
    <location>
        <begin position="109"/>
        <end position="127"/>
    </location>
</feature>
<keyword evidence="1" id="KW-0472">Membrane</keyword>
<dbReference type="EMBL" id="OU893352">
    <property type="protein sequence ID" value="CAG9790343.1"/>
    <property type="molecule type" value="Genomic_DNA"/>
</dbReference>
<gene>
    <name evidence="2" type="ORF">DIATSA_LOCUS8012</name>
</gene>
<protein>
    <submittedName>
        <fullName evidence="2">Uncharacterized protein</fullName>
    </submittedName>
</protein>
<evidence type="ECO:0000313" key="3">
    <source>
        <dbReference type="Proteomes" id="UP001153714"/>
    </source>
</evidence>
<evidence type="ECO:0000313" key="2">
    <source>
        <dbReference type="EMBL" id="CAG9790343.1"/>
    </source>
</evidence>
<sequence>MLLNKTKTLAKDRGFSFTWLRGCKIFVVQESDIASYCHKFGNRFKKALKTYFKLEYHIEIKITNKNILTYYKCYQGLAHKLVLLQRHTGLQLSFDSFLLAYCCLDVHTGLPLAIYIVALIVLTPLLFF</sequence>
<name>A0A9N9R691_9NEOP</name>
<reference evidence="2" key="2">
    <citation type="submission" date="2022-10" db="EMBL/GenBank/DDBJ databases">
        <authorList>
            <consortium name="ENA_rothamsted_submissions"/>
            <consortium name="culmorum"/>
            <person name="King R."/>
        </authorList>
    </citation>
    <scope>NUCLEOTIDE SEQUENCE</scope>
</reference>
<evidence type="ECO:0000256" key="1">
    <source>
        <dbReference type="SAM" id="Phobius"/>
    </source>
</evidence>
<dbReference type="Proteomes" id="UP001153714">
    <property type="component" value="Chromosome 21"/>
</dbReference>
<accession>A0A9N9R691</accession>
<keyword evidence="1" id="KW-1133">Transmembrane helix</keyword>
<keyword evidence="1" id="KW-0812">Transmembrane</keyword>
<dbReference type="OrthoDB" id="5989141at2759"/>
<organism evidence="2 3">
    <name type="scientific">Diatraea saccharalis</name>
    <name type="common">sugarcane borer</name>
    <dbReference type="NCBI Taxonomy" id="40085"/>
    <lineage>
        <taxon>Eukaryota</taxon>
        <taxon>Metazoa</taxon>
        <taxon>Ecdysozoa</taxon>
        <taxon>Arthropoda</taxon>
        <taxon>Hexapoda</taxon>
        <taxon>Insecta</taxon>
        <taxon>Pterygota</taxon>
        <taxon>Neoptera</taxon>
        <taxon>Endopterygota</taxon>
        <taxon>Lepidoptera</taxon>
        <taxon>Glossata</taxon>
        <taxon>Ditrysia</taxon>
        <taxon>Pyraloidea</taxon>
        <taxon>Crambidae</taxon>
        <taxon>Crambinae</taxon>
        <taxon>Diatraea</taxon>
    </lineage>
</organism>
<keyword evidence="3" id="KW-1185">Reference proteome</keyword>